<gene>
    <name evidence="2" type="ORF">V6N11_050992</name>
</gene>
<keyword evidence="1" id="KW-0472">Membrane</keyword>
<keyword evidence="1" id="KW-0812">Transmembrane</keyword>
<accession>A0ABR2R2Z6</accession>
<dbReference type="Proteomes" id="UP001396334">
    <property type="component" value="Unassembled WGS sequence"/>
</dbReference>
<name>A0ABR2R2Z6_9ROSI</name>
<proteinExistence type="predicted"/>
<reference evidence="2 3" key="1">
    <citation type="journal article" date="2024" name="G3 (Bethesda)">
        <title>Genome assembly of Hibiscus sabdariffa L. provides insights into metabolisms of medicinal natural products.</title>
        <authorList>
            <person name="Kim T."/>
        </authorList>
    </citation>
    <scope>NUCLEOTIDE SEQUENCE [LARGE SCALE GENOMIC DNA]</scope>
    <source>
        <strain evidence="2">TK-2024</strain>
        <tissue evidence="2">Old leaves</tissue>
    </source>
</reference>
<evidence type="ECO:0000256" key="1">
    <source>
        <dbReference type="SAM" id="Phobius"/>
    </source>
</evidence>
<evidence type="ECO:0000313" key="2">
    <source>
        <dbReference type="EMBL" id="KAK9007160.1"/>
    </source>
</evidence>
<feature type="transmembrane region" description="Helical" evidence="1">
    <location>
        <begin position="157"/>
        <end position="190"/>
    </location>
</feature>
<comment type="caution">
    <text evidence="2">The sequence shown here is derived from an EMBL/GenBank/DDBJ whole genome shotgun (WGS) entry which is preliminary data.</text>
</comment>
<dbReference type="EMBL" id="JBBPBN010000027">
    <property type="protein sequence ID" value="KAK9007160.1"/>
    <property type="molecule type" value="Genomic_DNA"/>
</dbReference>
<keyword evidence="1" id="KW-1133">Transmembrane helix</keyword>
<keyword evidence="3" id="KW-1185">Reference proteome</keyword>
<evidence type="ECO:0000313" key="3">
    <source>
        <dbReference type="Proteomes" id="UP001396334"/>
    </source>
</evidence>
<sequence>MLSLGARDFAPSLKADLSLRPSFKSLFHLQNFQVPQKSCSDMVPVECLSSSKGYRRSYFGFVMVEGNRRQRVVVGRDFGFHDQWPDERGLRLYEDLCEVGLLGVPDFLSILGLSKGIAEEWRQFSRFEISMKSGMSFGWTHEISLCKENDMGRSLSCLFAICLNFITDIGLLPLLFQWLVYVLFWSVYYWNGHKVSVLRFYQCHDYLHVLHKIDKDHTFDLELRCFSVIEVEDERRALKSFTKVSNYPCFLLTIGPYWFREPEVQGCKAAFQYHYIGHYGNGEILRSPMLGLMVSFISFFAHVRDVKFESFKTRSRPMVQEKILCFNNSRPQDVENVGIMEFETDPYGMRVDIIPSLRIVGEAVNVQEGPSTPTPLLDHVEIVKADDPKQDHLQPE</sequence>
<protein>
    <submittedName>
        <fullName evidence="2">Uncharacterized protein</fullName>
    </submittedName>
</protein>
<organism evidence="2 3">
    <name type="scientific">Hibiscus sabdariffa</name>
    <name type="common">roselle</name>
    <dbReference type="NCBI Taxonomy" id="183260"/>
    <lineage>
        <taxon>Eukaryota</taxon>
        <taxon>Viridiplantae</taxon>
        <taxon>Streptophyta</taxon>
        <taxon>Embryophyta</taxon>
        <taxon>Tracheophyta</taxon>
        <taxon>Spermatophyta</taxon>
        <taxon>Magnoliopsida</taxon>
        <taxon>eudicotyledons</taxon>
        <taxon>Gunneridae</taxon>
        <taxon>Pentapetalae</taxon>
        <taxon>rosids</taxon>
        <taxon>malvids</taxon>
        <taxon>Malvales</taxon>
        <taxon>Malvaceae</taxon>
        <taxon>Malvoideae</taxon>
        <taxon>Hibiscus</taxon>
    </lineage>
</organism>